<dbReference type="EMBL" id="KV419404">
    <property type="protein sequence ID" value="KZS94342.1"/>
    <property type="molecule type" value="Genomic_DNA"/>
</dbReference>
<feature type="transmembrane region" description="Helical" evidence="2">
    <location>
        <begin position="164"/>
        <end position="182"/>
    </location>
</feature>
<evidence type="ECO:0000313" key="4">
    <source>
        <dbReference type="Proteomes" id="UP000076722"/>
    </source>
</evidence>
<gene>
    <name evidence="3" type="ORF">SISNIDRAFT_484571</name>
</gene>
<dbReference type="OrthoDB" id="2788977at2759"/>
<organism evidence="3 4">
    <name type="scientific">Sistotremastrum niveocremeum HHB9708</name>
    <dbReference type="NCBI Taxonomy" id="1314777"/>
    <lineage>
        <taxon>Eukaryota</taxon>
        <taxon>Fungi</taxon>
        <taxon>Dikarya</taxon>
        <taxon>Basidiomycota</taxon>
        <taxon>Agaricomycotina</taxon>
        <taxon>Agaricomycetes</taxon>
        <taxon>Sistotremastrales</taxon>
        <taxon>Sistotremastraceae</taxon>
        <taxon>Sertulicium</taxon>
        <taxon>Sertulicium niveocremeum</taxon>
    </lineage>
</organism>
<name>A0A164VPM9_9AGAM</name>
<dbReference type="Proteomes" id="UP000076722">
    <property type="component" value="Unassembled WGS sequence"/>
</dbReference>
<feature type="coiled-coil region" evidence="1">
    <location>
        <begin position="26"/>
        <end position="74"/>
    </location>
</feature>
<accession>A0A164VPM9</accession>
<proteinExistence type="predicted"/>
<dbReference type="AlphaFoldDB" id="A0A164VPM9"/>
<keyword evidence="1" id="KW-0175">Coiled coil</keyword>
<keyword evidence="4" id="KW-1185">Reference proteome</keyword>
<keyword evidence="2" id="KW-0812">Transmembrane</keyword>
<evidence type="ECO:0000256" key="1">
    <source>
        <dbReference type="SAM" id="Coils"/>
    </source>
</evidence>
<evidence type="ECO:0000313" key="3">
    <source>
        <dbReference type="EMBL" id="KZS94342.1"/>
    </source>
</evidence>
<evidence type="ECO:0000256" key="2">
    <source>
        <dbReference type="SAM" id="Phobius"/>
    </source>
</evidence>
<reference evidence="3 4" key="1">
    <citation type="journal article" date="2016" name="Mol. Biol. Evol.">
        <title>Comparative Genomics of Early-Diverging Mushroom-Forming Fungi Provides Insights into the Origins of Lignocellulose Decay Capabilities.</title>
        <authorList>
            <person name="Nagy L.G."/>
            <person name="Riley R."/>
            <person name="Tritt A."/>
            <person name="Adam C."/>
            <person name="Daum C."/>
            <person name="Floudas D."/>
            <person name="Sun H."/>
            <person name="Yadav J.S."/>
            <person name="Pangilinan J."/>
            <person name="Larsson K.H."/>
            <person name="Matsuura K."/>
            <person name="Barry K."/>
            <person name="Labutti K."/>
            <person name="Kuo R."/>
            <person name="Ohm R.A."/>
            <person name="Bhattacharya S.S."/>
            <person name="Shirouzu T."/>
            <person name="Yoshinaga Y."/>
            <person name="Martin F.M."/>
            <person name="Grigoriev I.V."/>
            <person name="Hibbett D.S."/>
        </authorList>
    </citation>
    <scope>NUCLEOTIDE SEQUENCE [LARGE SCALE GENOMIC DNA]</scope>
    <source>
        <strain evidence="3 4">HHB9708</strain>
    </source>
</reference>
<protein>
    <submittedName>
        <fullName evidence="3">Uncharacterized protein</fullName>
    </submittedName>
</protein>
<sequence length="206" mass="24035">MENPATPLESTDPRLAVAVRRLDQVVQLAAQRNLRFEKRIQELENRIALGLQNARSQTLDMQDSKKRLEEAEKALDLSFDTWIPLIRQNIGTSEKHIGELEEVLPQKLQSIEGIHELYKSGRRRAQILETELSWLTMSWFEQVRRTALLQESPRSKRWQRNVRILTYLFILIGSTYTSMNMGDYTISQISRWWPGDSSNSTEPTQH</sequence>
<keyword evidence="2" id="KW-0472">Membrane</keyword>
<keyword evidence="2" id="KW-1133">Transmembrane helix</keyword>